<dbReference type="GO" id="GO:0051537">
    <property type="term" value="F:2 iron, 2 sulfur cluster binding"/>
    <property type="evidence" value="ECO:0007669"/>
    <property type="project" value="UniProtKB-KW"/>
</dbReference>
<evidence type="ECO:0000313" key="9">
    <source>
        <dbReference type="EMBL" id="GBF97535.1"/>
    </source>
</evidence>
<reference evidence="9 10" key="1">
    <citation type="journal article" date="2018" name="Sci. Rep.">
        <title>Raphidocelis subcapitata (=Pseudokirchneriella subcapitata) provides an insight into genome evolution and environmental adaptations in the Sphaeropleales.</title>
        <authorList>
            <person name="Suzuki S."/>
            <person name="Yamaguchi H."/>
            <person name="Nakajima N."/>
            <person name="Kawachi M."/>
        </authorList>
    </citation>
    <scope>NUCLEOTIDE SEQUENCE [LARGE SCALE GENOMIC DNA]</scope>
    <source>
        <strain evidence="9 10">NIES-35</strain>
    </source>
</reference>
<keyword evidence="3" id="KW-0560">Oxidoreductase</keyword>
<evidence type="ECO:0000256" key="6">
    <source>
        <dbReference type="ARBA" id="ARBA00023063"/>
    </source>
</evidence>
<keyword evidence="7" id="KW-0472">Membrane</keyword>
<dbReference type="Proteomes" id="UP000247498">
    <property type="component" value="Unassembled WGS sequence"/>
</dbReference>
<proteinExistence type="predicted"/>
<evidence type="ECO:0000313" key="10">
    <source>
        <dbReference type="Proteomes" id="UP000247498"/>
    </source>
</evidence>
<name>A0A2V0PKH2_9CHLO</name>
<keyword evidence="2" id="KW-0479">Metal-binding</keyword>
<dbReference type="InterPro" id="IPR012748">
    <property type="entry name" value="Rieske-like_NirD"/>
</dbReference>
<keyword evidence="4" id="KW-0408">Iron</keyword>
<dbReference type="Gene3D" id="2.102.10.10">
    <property type="entry name" value="Rieske [2Fe-2S] iron-sulphur domain"/>
    <property type="match status" value="1"/>
</dbReference>
<keyword evidence="7" id="KW-1133">Transmembrane helix</keyword>
<keyword evidence="1" id="KW-0001">2Fe-2S</keyword>
<keyword evidence="6" id="KW-0534">Nitrate assimilation</keyword>
<gene>
    <name evidence="9" type="ORF">Rsub_10458</name>
</gene>
<comment type="caution">
    <text evidence="9">The sequence shown here is derived from an EMBL/GenBank/DDBJ whole genome shotgun (WGS) entry which is preliminary data.</text>
</comment>
<accession>A0A2V0PKH2</accession>
<dbReference type="PROSITE" id="PS51296">
    <property type="entry name" value="RIESKE"/>
    <property type="match status" value="1"/>
</dbReference>
<protein>
    <recommendedName>
        <fullName evidence="8">Rieske domain-containing protein</fullName>
    </recommendedName>
</protein>
<dbReference type="InterPro" id="IPR036922">
    <property type="entry name" value="Rieske_2Fe-2S_sf"/>
</dbReference>
<evidence type="ECO:0000256" key="4">
    <source>
        <dbReference type="ARBA" id="ARBA00023004"/>
    </source>
</evidence>
<dbReference type="PANTHER" id="PTHR43456:SF2">
    <property type="entry name" value="RIESKE (2FE-2S) DOMAIN-CONTAINING PROTEIN"/>
    <property type="match status" value="1"/>
</dbReference>
<evidence type="ECO:0000256" key="5">
    <source>
        <dbReference type="ARBA" id="ARBA00023014"/>
    </source>
</evidence>
<dbReference type="GO" id="GO:0042128">
    <property type="term" value="P:nitrate assimilation"/>
    <property type="evidence" value="ECO:0007669"/>
    <property type="project" value="UniProtKB-KW"/>
</dbReference>
<keyword evidence="7" id="KW-0812">Transmembrane</keyword>
<evidence type="ECO:0000256" key="3">
    <source>
        <dbReference type="ARBA" id="ARBA00023002"/>
    </source>
</evidence>
<dbReference type="InterPro" id="IPR017941">
    <property type="entry name" value="Rieske_2Fe-2S"/>
</dbReference>
<sequence length="311" mass="33178">MALAQQQRVLGGSGRRSAAAPFLPRAPGLQARRSVNAIRIGSRQERAAFVVRATAEEQEVKEVILGKAAPADASEETWIPICRPEDLPKGVRKEFDVNGLSVLVFWYRSQIYAIESRSPAEGAYAEGFIKAKFTQDYAIECPSTGSLFSLKDGSILSWYPNNPVLRALTPSNTCRLLEIYPVKITGEALYVDTSAARAGSRARDGRGGAGTSLENNNVFTVQPNVYFEGQDPNTQTASVYSTGVSQKLNPATVSIGALAVGIVGVAGTAIALYLESIPILVGFWAILGGTAAVAGFNYVNSTVRDDGTARK</sequence>
<dbReference type="Pfam" id="PF13806">
    <property type="entry name" value="Rieske_2"/>
    <property type="match status" value="1"/>
</dbReference>
<dbReference type="AlphaFoldDB" id="A0A2V0PKH2"/>
<feature type="transmembrane region" description="Helical" evidence="7">
    <location>
        <begin position="281"/>
        <end position="299"/>
    </location>
</feature>
<keyword evidence="10" id="KW-1185">Reference proteome</keyword>
<dbReference type="EMBL" id="BDRX01000101">
    <property type="protein sequence ID" value="GBF97535.1"/>
    <property type="molecule type" value="Genomic_DNA"/>
</dbReference>
<evidence type="ECO:0000259" key="8">
    <source>
        <dbReference type="PROSITE" id="PS51296"/>
    </source>
</evidence>
<feature type="domain" description="Rieske" evidence="8">
    <location>
        <begin position="79"/>
        <end position="191"/>
    </location>
</feature>
<dbReference type="STRING" id="307507.A0A2V0PKH2"/>
<organism evidence="9 10">
    <name type="scientific">Raphidocelis subcapitata</name>
    <dbReference type="NCBI Taxonomy" id="307507"/>
    <lineage>
        <taxon>Eukaryota</taxon>
        <taxon>Viridiplantae</taxon>
        <taxon>Chlorophyta</taxon>
        <taxon>core chlorophytes</taxon>
        <taxon>Chlorophyceae</taxon>
        <taxon>CS clade</taxon>
        <taxon>Sphaeropleales</taxon>
        <taxon>Selenastraceae</taxon>
        <taxon>Raphidocelis</taxon>
    </lineage>
</organism>
<evidence type="ECO:0000256" key="7">
    <source>
        <dbReference type="SAM" id="Phobius"/>
    </source>
</evidence>
<dbReference type="GO" id="GO:0046872">
    <property type="term" value="F:metal ion binding"/>
    <property type="evidence" value="ECO:0007669"/>
    <property type="project" value="UniProtKB-KW"/>
</dbReference>
<dbReference type="SUPFAM" id="SSF50022">
    <property type="entry name" value="ISP domain"/>
    <property type="match status" value="1"/>
</dbReference>
<dbReference type="OrthoDB" id="1910064at2759"/>
<keyword evidence="5" id="KW-0411">Iron-sulfur</keyword>
<dbReference type="InParanoid" id="A0A2V0PKH2"/>
<feature type="transmembrane region" description="Helical" evidence="7">
    <location>
        <begin position="255"/>
        <end position="274"/>
    </location>
</feature>
<evidence type="ECO:0000256" key="1">
    <source>
        <dbReference type="ARBA" id="ARBA00022714"/>
    </source>
</evidence>
<dbReference type="GO" id="GO:0008942">
    <property type="term" value="F:nitrite reductase [NAD(P)H] activity"/>
    <property type="evidence" value="ECO:0007669"/>
    <property type="project" value="InterPro"/>
</dbReference>
<evidence type="ECO:0000256" key="2">
    <source>
        <dbReference type="ARBA" id="ARBA00022723"/>
    </source>
</evidence>
<dbReference type="PANTHER" id="PTHR43456">
    <property type="entry name" value="RIESKE (2FE-2S) DOMAIN-CONTAINING PROTEIN"/>
    <property type="match status" value="1"/>
</dbReference>